<evidence type="ECO:0000256" key="1">
    <source>
        <dbReference type="SAM" id="MobiDB-lite"/>
    </source>
</evidence>
<comment type="caution">
    <text evidence="3">The sequence shown here is derived from an EMBL/GenBank/DDBJ whole genome shotgun (WGS) entry which is preliminary data.</text>
</comment>
<reference evidence="3 4" key="1">
    <citation type="submission" date="2023-08" db="EMBL/GenBank/DDBJ databases">
        <title>Microbacterium sp. nov., isolated from a waste landfill.</title>
        <authorList>
            <person name="Wen W."/>
        </authorList>
    </citation>
    <scope>NUCLEOTIDE SEQUENCE [LARGE SCALE GENOMIC DNA]</scope>
    <source>
        <strain evidence="3 4">ASV81</strain>
    </source>
</reference>
<evidence type="ECO:0000313" key="3">
    <source>
        <dbReference type="EMBL" id="MDQ4214034.1"/>
    </source>
</evidence>
<accession>A0ABU0XFY2</accession>
<keyword evidence="4" id="KW-1185">Reference proteome</keyword>
<protein>
    <submittedName>
        <fullName evidence="3">Phosphotransferase</fullName>
    </submittedName>
</protein>
<evidence type="ECO:0000313" key="4">
    <source>
        <dbReference type="Proteomes" id="UP001230289"/>
    </source>
</evidence>
<dbReference type="Pfam" id="PF01636">
    <property type="entry name" value="APH"/>
    <property type="match status" value="1"/>
</dbReference>
<dbReference type="SUPFAM" id="SSF56112">
    <property type="entry name" value="Protein kinase-like (PK-like)"/>
    <property type="match status" value="1"/>
</dbReference>
<gene>
    <name evidence="3" type="ORF">RBR11_08900</name>
</gene>
<dbReference type="EMBL" id="JAVFCB010000004">
    <property type="protein sequence ID" value="MDQ4214034.1"/>
    <property type="molecule type" value="Genomic_DNA"/>
</dbReference>
<feature type="domain" description="Aminoglycoside phosphotransferase" evidence="2">
    <location>
        <begin position="35"/>
        <end position="254"/>
    </location>
</feature>
<evidence type="ECO:0000259" key="2">
    <source>
        <dbReference type="Pfam" id="PF01636"/>
    </source>
</evidence>
<dbReference type="RefSeq" id="WP_308488968.1">
    <property type="nucleotide sequence ID" value="NZ_JAVFCB010000004.1"/>
</dbReference>
<dbReference type="InterPro" id="IPR002575">
    <property type="entry name" value="Aminoglycoside_PTrfase"/>
</dbReference>
<feature type="compositionally biased region" description="Basic and acidic residues" evidence="1">
    <location>
        <begin position="328"/>
        <end position="344"/>
    </location>
</feature>
<dbReference type="InterPro" id="IPR011009">
    <property type="entry name" value="Kinase-like_dom_sf"/>
</dbReference>
<proteinExistence type="predicted"/>
<name>A0ABU0XFY2_9MICO</name>
<organism evidence="3 4">
    <name type="scientific">Microbacterium capsulatum</name>
    <dbReference type="NCBI Taxonomy" id="3041921"/>
    <lineage>
        <taxon>Bacteria</taxon>
        <taxon>Bacillati</taxon>
        <taxon>Actinomycetota</taxon>
        <taxon>Actinomycetes</taxon>
        <taxon>Micrococcales</taxon>
        <taxon>Microbacteriaceae</taxon>
        <taxon>Microbacterium</taxon>
    </lineage>
</organism>
<dbReference type="Proteomes" id="UP001230289">
    <property type="component" value="Unassembled WGS sequence"/>
</dbReference>
<sequence length="454" mass="47121">MARSPFTLAAAVTAAVPGADVVGARALSAGGDARFDSAVATLADGSEVAIRVAGDDDTAAELAREGLALRALTPGARAMLRFEVPEHLGDGRVGDSRALVTTLVPGFQIDAAEIPAGAGAAVAIGKAIAGVHALPASVVRGAGLAERTPEQARTEVRTLIDRAAATGRVSARLTVRWREAVDADDLWRFESAVTLGGAHAQSFLFADDDERGPRVIGVIGWHALCISDPAVDLAWLTMATEARTDVLDAYAGSTLRAPDAGLGVRARLLAELELARWLMHGHDARRPDVMDDAAQLLDALADGIHDDLAPRRTAGAGVDEAMSALDRVPAREQSDVDTSMRTDTYDAGAFTGVPSDDTSAFGPRGSGEEDLLDDAFDPRDAASDADATGALEPLDPNATAELGAFGAEDDEDRPPRPTTLLPSEGGISGEETDVAEAHRAARAAFQRWTSASSE</sequence>
<dbReference type="Gene3D" id="3.90.1200.10">
    <property type="match status" value="1"/>
</dbReference>
<feature type="region of interest" description="Disordered" evidence="1">
    <location>
        <begin position="326"/>
        <end position="430"/>
    </location>
</feature>